<evidence type="ECO:0000313" key="2">
    <source>
        <dbReference type="Proteomes" id="UP000525298"/>
    </source>
</evidence>
<sequence>MYNKGPKTFPIGTGGGVRNRLVKLAGGTVVLNTATATDAPIGAIVGMDGDGAEGDFAAVRFLKDDGTQELEAAGAADAGADAYAADQGRVQALPSTAGDYRKIGKFLQAASGAGSLIEVLPYDWHHVETVT</sequence>
<gene>
    <name evidence="1" type="ORF">HNR65_002159</name>
</gene>
<evidence type="ECO:0000313" key="1">
    <source>
        <dbReference type="EMBL" id="MBA2881828.1"/>
    </source>
</evidence>
<reference evidence="1 2" key="1">
    <citation type="submission" date="2020-07" db="EMBL/GenBank/DDBJ databases">
        <title>Genomic Encyclopedia of Type Strains, Phase IV (KMG-IV): sequencing the most valuable type-strain genomes for metagenomic binning, comparative biology and taxonomic classification.</title>
        <authorList>
            <person name="Goeker M."/>
        </authorList>
    </citation>
    <scope>NUCLEOTIDE SEQUENCE [LARGE SCALE GENOMIC DNA]</scope>
    <source>
        <strain evidence="1 2">DSM 17721</strain>
    </source>
</reference>
<organism evidence="1 2">
    <name type="scientific">Desulfosalsimonas propionicica</name>
    <dbReference type="NCBI Taxonomy" id="332175"/>
    <lineage>
        <taxon>Bacteria</taxon>
        <taxon>Pseudomonadati</taxon>
        <taxon>Thermodesulfobacteriota</taxon>
        <taxon>Desulfobacteria</taxon>
        <taxon>Desulfobacterales</taxon>
        <taxon>Desulfosalsimonadaceae</taxon>
        <taxon>Desulfosalsimonas</taxon>
    </lineage>
</organism>
<keyword evidence="2" id="KW-1185">Reference proteome</keyword>
<name>A0A7W0C9W7_9BACT</name>
<dbReference type="RefSeq" id="WP_181551477.1">
    <property type="nucleotide sequence ID" value="NZ_JACDUS010000005.1"/>
</dbReference>
<dbReference type="Proteomes" id="UP000525298">
    <property type="component" value="Unassembled WGS sequence"/>
</dbReference>
<dbReference type="EMBL" id="JACDUS010000005">
    <property type="protein sequence ID" value="MBA2881828.1"/>
    <property type="molecule type" value="Genomic_DNA"/>
</dbReference>
<protein>
    <submittedName>
        <fullName evidence="1">Uncharacterized protein</fullName>
    </submittedName>
</protein>
<accession>A0A7W0C9W7</accession>
<comment type="caution">
    <text evidence="1">The sequence shown here is derived from an EMBL/GenBank/DDBJ whole genome shotgun (WGS) entry which is preliminary data.</text>
</comment>
<dbReference type="AlphaFoldDB" id="A0A7W0C9W7"/>
<proteinExistence type="predicted"/>